<dbReference type="Proteomes" id="UP000663848">
    <property type="component" value="Unassembled WGS sequence"/>
</dbReference>
<dbReference type="AlphaFoldDB" id="A0A822BY02"/>
<comment type="caution">
    <text evidence="1">The sequence shown here is derived from an EMBL/GenBank/DDBJ whole genome shotgun (WGS) entry which is preliminary data.</text>
</comment>
<protein>
    <submittedName>
        <fullName evidence="1">Uncharacterized protein</fullName>
    </submittedName>
</protein>
<dbReference type="EMBL" id="CAJOBR010037494">
    <property type="protein sequence ID" value="CAF5017002.1"/>
    <property type="molecule type" value="Genomic_DNA"/>
</dbReference>
<feature type="non-terminal residue" evidence="1">
    <location>
        <position position="1"/>
    </location>
</feature>
<reference evidence="1" key="1">
    <citation type="submission" date="2021-02" db="EMBL/GenBank/DDBJ databases">
        <authorList>
            <person name="Nowell W R."/>
        </authorList>
    </citation>
    <scope>NUCLEOTIDE SEQUENCE</scope>
</reference>
<organism evidence="1 2">
    <name type="scientific">Rotaria socialis</name>
    <dbReference type="NCBI Taxonomy" id="392032"/>
    <lineage>
        <taxon>Eukaryota</taxon>
        <taxon>Metazoa</taxon>
        <taxon>Spiralia</taxon>
        <taxon>Gnathifera</taxon>
        <taxon>Rotifera</taxon>
        <taxon>Eurotatoria</taxon>
        <taxon>Bdelloidea</taxon>
        <taxon>Philodinida</taxon>
        <taxon>Philodinidae</taxon>
        <taxon>Rotaria</taxon>
    </lineage>
</organism>
<evidence type="ECO:0000313" key="1">
    <source>
        <dbReference type="EMBL" id="CAF5017002.1"/>
    </source>
</evidence>
<sequence length="46" mass="5320">VEIVGHRNSPNIEYELTTKRPCSSLLKNQPLQKKKTKVNEPNTTVW</sequence>
<proteinExistence type="predicted"/>
<gene>
    <name evidence="1" type="ORF">QYT958_LOCUS39605</name>
</gene>
<accession>A0A822BY02</accession>
<evidence type="ECO:0000313" key="2">
    <source>
        <dbReference type="Proteomes" id="UP000663848"/>
    </source>
</evidence>
<name>A0A822BY02_9BILA</name>